<evidence type="ECO:0000313" key="1">
    <source>
        <dbReference type="EMBL" id="TQR97459.1"/>
    </source>
</evidence>
<dbReference type="EMBL" id="VIJZ01000007">
    <property type="protein sequence ID" value="TQR97459.1"/>
    <property type="molecule type" value="Genomic_DNA"/>
</dbReference>
<reference evidence="1 2" key="1">
    <citation type="submission" date="2019-07" db="EMBL/GenBank/DDBJ databases">
        <title>Paenibacillus ottowii sp. nov. isolated from a fermentation system processing bovine manure.</title>
        <authorList>
            <person name="Velazquez L.F."/>
            <person name="Rajbanshi S."/>
            <person name="Guan S."/>
            <person name="Hinchee M."/>
            <person name="Welsh A."/>
        </authorList>
    </citation>
    <scope>NUCLEOTIDE SEQUENCE [LARGE SCALE GENOMIC DNA]</scope>
    <source>
        <strain evidence="1 2">MS2379</strain>
    </source>
</reference>
<name>A0ABY3B2Q1_9BACL</name>
<proteinExistence type="predicted"/>
<accession>A0ABY3B2Q1</accession>
<gene>
    <name evidence="1" type="ORF">FKV70_16605</name>
</gene>
<protein>
    <submittedName>
        <fullName evidence="1">Uncharacterized protein</fullName>
    </submittedName>
</protein>
<evidence type="ECO:0000313" key="2">
    <source>
        <dbReference type="Proteomes" id="UP000319219"/>
    </source>
</evidence>
<keyword evidence="2" id="KW-1185">Reference proteome</keyword>
<dbReference type="Proteomes" id="UP000319219">
    <property type="component" value="Unassembled WGS sequence"/>
</dbReference>
<sequence length="63" mass="7508">MAGIFLLKELQHHTPSEFIEVISMNHTYKVSKSNIELFAAKYIHQPENHLDQRSFNFLFFQQL</sequence>
<comment type="caution">
    <text evidence="1">The sequence shown here is derived from an EMBL/GenBank/DDBJ whole genome shotgun (WGS) entry which is preliminary data.</text>
</comment>
<organism evidence="1 2">
    <name type="scientific">Paenibacillus ottowii</name>
    <dbReference type="NCBI Taxonomy" id="2315729"/>
    <lineage>
        <taxon>Bacteria</taxon>
        <taxon>Bacillati</taxon>
        <taxon>Bacillota</taxon>
        <taxon>Bacilli</taxon>
        <taxon>Bacillales</taxon>
        <taxon>Paenibacillaceae</taxon>
        <taxon>Paenibacillus</taxon>
    </lineage>
</organism>